<sequence>MSNQGNVCTKANQSVAVFPAHSARGSLTAPAHTRSVRLADPGYQATIGIGSLSPRSQRATKHLDILNLKHYSFIWPRQPPDIKYYKGTSVGMSCDQISRLVHCIEIL</sequence>
<proteinExistence type="predicted"/>
<gene>
    <name evidence="1" type="ORF">JZ751_009983</name>
</gene>
<name>A0A8T2MSG8_9TELE</name>
<evidence type="ECO:0000313" key="1">
    <source>
        <dbReference type="EMBL" id="KAG9328891.1"/>
    </source>
</evidence>
<evidence type="ECO:0000313" key="2">
    <source>
        <dbReference type="Proteomes" id="UP000824540"/>
    </source>
</evidence>
<organism evidence="1 2">
    <name type="scientific">Albula glossodonta</name>
    <name type="common">roundjaw bonefish</name>
    <dbReference type="NCBI Taxonomy" id="121402"/>
    <lineage>
        <taxon>Eukaryota</taxon>
        <taxon>Metazoa</taxon>
        <taxon>Chordata</taxon>
        <taxon>Craniata</taxon>
        <taxon>Vertebrata</taxon>
        <taxon>Euteleostomi</taxon>
        <taxon>Actinopterygii</taxon>
        <taxon>Neopterygii</taxon>
        <taxon>Teleostei</taxon>
        <taxon>Albuliformes</taxon>
        <taxon>Albulidae</taxon>
        <taxon>Albula</taxon>
    </lineage>
</organism>
<dbReference type="AlphaFoldDB" id="A0A8T2MSG8"/>
<reference evidence="1" key="1">
    <citation type="thesis" date="2021" institute="BYU ScholarsArchive" country="Provo, UT, USA">
        <title>Applications of and Algorithms for Genome Assembly and Genomic Analyses with an Emphasis on Marine Teleosts.</title>
        <authorList>
            <person name="Pickett B.D."/>
        </authorList>
    </citation>
    <scope>NUCLEOTIDE SEQUENCE</scope>
    <source>
        <strain evidence="1">HI-2016</strain>
    </source>
</reference>
<accession>A0A8T2MSG8</accession>
<comment type="caution">
    <text evidence="1">The sequence shown here is derived from an EMBL/GenBank/DDBJ whole genome shotgun (WGS) entry which is preliminary data.</text>
</comment>
<dbReference type="EMBL" id="JAFBMS010001707">
    <property type="protein sequence ID" value="KAG9328891.1"/>
    <property type="molecule type" value="Genomic_DNA"/>
</dbReference>
<keyword evidence="2" id="KW-1185">Reference proteome</keyword>
<dbReference type="Proteomes" id="UP000824540">
    <property type="component" value="Unassembled WGS sequence"/>
</dbReference>
<protein>
    <submittedName>
        <fullName evidence="1">Uncharacterized protein</fullName>
    </submittedName>
</protein>